<feature type="transmembrane region" description="Helical" evidence="6">
    <location>
        <begin position="440"/>
        <end position="465"/>
    </location>
</feature>
<evidence type="ECO:0000313" key="7">
    <source>
        <dbReference type="EMBL" id="KAA6395222.1"/>
    </source>
</evidence>
<organism evidence="7 8">
    <name type="scientific">Streblomastix strix</name>
    <dbReference type="NCBI Taxonomy" id="222440"/>
    <lineage>
        <taxon>Eukaryota</taxon>
        <taxon>Metamonada</taxon>
        <taxon>Preaxostyla</taxon>
        <taxon>Oxymonadida</taxon>
        <taxon>Streblomastigidae</taxon>
        <taxon>Streblomastix</taxon>
    </lineage>
</organism>
<dbReference type="SUPFAM" id="SSF103473">
    <property type="entry name" value="MFS general substrate transporter"/>
    <property type="match status" value="1"/>
</dbReference>
<dbReference type="GO" id="GO:0008506">
    <property type="term" value="F:sucrose:proton symporter activity"/>
    <property type="evidence" value="ECO:0007669"/>
    <property type="project" value="TreeGrafter"/>
</dbReference>
<feature type="transmembrane region" description="Helical" evidence="6">
    <location>
        <begin position="117"/>
        <end position="136"/>
    </location>
</feature>
<keyword evidence="5 6" id="KW-0472">Membrane</keyword>
<feature type="transmembrane region" description="Helical" evidence="6">
    <location>
        <begin position="396"/>
        <end position="420"/>
    </location>
</feature>
<evidence type="ECO:0000256" key="2">
    <source>
        <dbReference type="ARBA" id="ARBA00022448"/>
    </source>
</evidence>
<feature type="transmembrane region" description="Helical" evidence="6">
    <location>
        <begin position="348"/>
        <end position="375"/>
    </location>
</feature>
<dbReference type="AlphaFoldDB" id="A0A5J4WKZ9"/>
<feature type="transmembrane region" description="Helical" evidence="6">
    <location>
        <begin position="57"/>
        <end position="76"/>
    </location>
</feature>
<keyword evidence="2" id="KW-0813">Transport</keyword>
<feature type="transmembrane region" description="Helical" evidence="6">
    <location>
        <begin position="287"/>
        <end position="306"/>
    </location>
</feature>
<evidence type="ECO:0000313" key="8">
    <source>
        <dbReference type="Proteomes" id="UP000324800"/>
    </source>
</evidence>
<reference evidence="7 8" key="1">
    <citation type="submission" date="2019-03" db="EMBL/GenBank/DDBJ databases">
        <title>Single cell metagenomics reveals metabolic interactions within the superorganism composed of flagellate Streblomastix strix and complex community of Bacteroidetes bacteria on its surface.</title>
        <authorList>
            <person name="Treitli S.C."/>
            <person name="Kolisko M."/>
            <person name="Husnik F."/>
            <person name="Keeling P."/>
            <person name="Hampl V."/>
        </authorList>
    </citation>
    <scope>NUCLEOTIDE SEQUENCE [LARGE SCALE GENOMIC DNA]</scope>
    <source>
        <strain evidence="7">ST1C</strain>
    </source>
</reference>
<dbReference type="PANTHER" id="PTHR19432:SF26">
    <property type="entry name" value="MAJOR FACILITATOR SUPERFAMILY (MFS) PROFILE DOMAIN-CONTAINING PROTEIN"/>
    <property type="match status" value="1"/>
</dbReference>
<dbReference type="Gene3D" id="1.20.1250.20">
    <property type="entry name" value="MFS general substrate transporter like domains"/>
    <property type="match status" value="1"/>
</dbReference>
<dbReference type="EMBL" id="SNRW01001738">
    <property type="protein sequence ID" value="KAA6395222.1"/>
    <property type="molecule type" value="Genomic_DNA"/>
</dbReference>
<dbReference type="OrthoDB" id="28755at2759"/>
<accession>A0A5J4WKZ9</accession>
<feature type="transmembrane region" description="Helical" evidence="6">
    <location>
        <begin position="20"/>
        <end position="45"/>
    </location>
</feature>
<dbReference type="GO" id="GO:0016020">
    <property type="term" value="C:membrane"/>
    <property type="evidence" value="ECO:0007669"/>
    <property type="project" value="UniProtKB-SubCell"/>
</dbReference>
<dbReference type="Proteomes" id="UP000324800">
    <property type="component" value="Unassembled WGS sequence"/>
</dbReference>
<dbReference type="InterPro" id="IPR036259">
    <property type="entry name" value="MFS_trans_sf"/>
</dbReference>
<keyword evidence="3 6" id="KW-0812">Transmembrane</keyword>
<evidence type="ECO:0000256" key="5">
    <source>
        <dbReference type="ARBA" id="ARBA00023136"/>
    </source>
</evidence>
<dbReference type="PANTHER" id="PTHR19432">
    <property type="entry name" value="SUGAR TRANSPORTER"/>
    <property type="match status" value="1"/>
</dbReference>
<comment type="caution">
    <text evidence="7">The sequence shown here is derived from an EMBL/GenBank/DDBJ whole genome shotgun (WGS) entry which is preliminary data.</text>
</comment>
<evidence type="ECO:0000256" key="3">
    <source>
        <dbReference type="ARBA" id="ARBA00022692"/>
    </source>
</evidence>
<evidence type="ECO:0000256" key="4">
    <source>
        <dbReference type="ARBA" id="ARBA00022989"/>
    </source>
</evidence>
<sequence length="474" mass="52051">MESRYFRLDQRKPKIHPLRILCAASCIGAVQISFPFSCALFNPLLSSFGMSSYLQPIMWLVGPLCGVLQPLIGAYNDQSNSKWGRRRPLIVTGLLLCLAGFFLFELVGRGIFVSRGWSIGMGLVAFFLLNISNNMLGPPCRAIVFDFCGDGQQTMGSHFVALFIGVGNLLAFAVVALLQDAYAYGMGLVVFLALPTLLFAKEQPFYTPRDPNGAHPMRRMFGAIKVVLKNSKMRNAALLYMANWAAYFCFMPIATQFVAEGLYGQKLTGHVATMQQTDPLYAEGLQMGSFAMMASSLSTALFSAVATPITKFFGTTSTYLISQLLATLSFIAFFIPTTFGLEDSPHKWLWLIFVGYTALSFNYSLFNAIPFAMVAEAVPSFSTVGADGQSGRDETGVYAGVLNIPCILGQAVSLVIQSIISSTIPIDKETEKFKNRGIMQWQFLGEACLSFVVCILVVVFTKGVYKRQKLFGKQ</sequence>
<feature type="transmembrane region" description="Helical" evidence="6">
    <location>
        <begin position="157"/>
        <end position="175"/>
    </location>
</feature>
<gene>
    <name evidence="7" type="ORF">EZS28_009251</name>
</gene>
<evidence type="ECO:0000256" key="1">
    <source>
        <dbReference type="ARBA" id="ARBA00004141"/>
    </source>
</evidence>
<feature type="transmembrane region" description="Helical" evidence="6">
    <location>
        <begin position="88"/>
        <end position="111"/>
    </location>
</feature>
<feature type="transmembrane region" description="Helical" evidence="6">
    <location>
        <begin position="318"/>
        <end position="336"/>
    </location>
</feature>
<evidence type="ECO:0000256" key="6">
    <source>
        <dbReference type="SAM" id="Phobius"/>
    </source>
</evidence>
<name>A0A5J4WKZ9_9EUKA</name>
<protein>
    <submittedName>
        <fullName evidence="7">Sucrose transporter, GPH family</fullName>
    </submittedName>
</protein>
<proteinExistence type="predicted"/>
<feature type="transmembrane region" description="Helical" evidence="6">
    <location>
        <begin position="238"/>
        <end position="259"/>
    </location>
</feature>
<comment type="subcellular location">
    <subcellularLocation>
        <location evidence="1">Membrane</location>
        <topology evidence="1">Multi-pass membrane protein</topology>
    </subcellularLocation>
</comment>
<dbReference type="Pfam" id="PF13347">
    <property type="entry name" value="MFS_2"/>
    <property type="match status" value="2"/>
</dbReference>
<feature type="transmembrane region" description="Helical" evidence="6">
    <location>
        <begin position="181"/>
        <end position="200"/>
    </location>
</feature>
<keyword evidence="4 6" id="KW-1133">Transmembrane helix</keyword>